<dbReference type="InterPro" id="IPR052190">
    <property type="entry name" value="Euk-Arch_PrmC-MTase"/>
</dbReference>
<evidence type="ECO:0000259" key="5">
    <source>
        <dbReference type="Pfam" id="PF05175"/>
    </source>
</evidence>
<reference evidence="7 8" key="1">
    <citation type="submission" date="2018-01" db="EMBL/GenBank/DDBJ databases">
        <title>Lactibacter flavus gen. nov., sp. nov., a novel bacterium of the family Propionibacteriaceae isolated from raw milk and dairy products.</title>
        <authorList>
            <person name="Wenning M."/>
            <person name="Breitenwieser F."/>
            <person name="Huptas C."/>
            <person name="von Neubeck M."/>
            <person name="Busse H.-J."/>
            <person name="Scherer S."/>
        </authorList>
    </citation>
    <scope>NUCLEOTIDE SEQUENCE [LARGE SCALE GENOMIC DNA]</scope>
    <source>
        <strain evidence="7 8">VG341</strain>
    </source>
</reference>
<dbReference type="GO" id="GO:0035657">
    <property type="term" value="C:eRF1 methyltransferase complex"/>
    <property type="evidence" value="ECO:0007669"/>
    <property type="project" value="TreeGrafter"/>
</dbReference>
<evidence type="ECO:0000256" key="2">
    <source>
        <dbReference type="ARBA" id="ARBA00022603"/>
    </source>
</evidence>
<dbReference type="GO" id="GO:0008170">
    <property type="term" value="F:N-methyltransferase activity"/>
    <property type="evidence" value="ECO:0007669"/>
    <property type="project" value="UniProtKB-ARBA"/>
</dbReference>
<dbReference type="PANTHER" id="PTHR45875:SF1">
    <property type="entry name" value="METHYLTRANSFERASE N6AMT1"/>
    <property type="match status" value="1"/>
</dbReference>
<dbReference type="InterPro" id="IPR029063">
    <property type="entry name" value="SAM-dependent_MTases_sf"/>
</dbReference>
<dbReference type="InterPro" id="IPR055487">
    <property type="entry name" value="DUF7059"/>
</dbReference>
<evidence type="ECO:0000256" key="1">
    <source>
        <dbReference type="ARBA" id="ARBA00006149"/>
    </source>
</evidence>
<dbReference type="CDD" id="cd02440">
    <property type="entry name" value="AdoMet_MTases"/>
    <property type="match status" value="1"/>
</dbReference>
<dbReference type="PANTHER" id="PTHR45875">
    <property type="entry name" value="METHYLTRANSFERASE N6AMT1"/>
    <property type="match status" value="1"/>
</dbReference>
<proteinExistence type="inferred from homology"/>
<gene>
    <name evidence="7" type="ORF">C1706_02970</name>
</gene>
<keyword evidence="4" id="KW-0949">S-adenosyl-L-methionine</keyword>
<protein>
    <submittedName>
        <fullName evidence="7">Transferase</fullName>
    </submittedName>
</protein>
<dbReference type="InterPro" id="IPR007848">
    <property type="entry name" value="Small_mtfrase_dom"/>
</dbReference>
<evidence type="ECO:0000256" key="3">
    <source>
        <dbReference type="ARBA" id="ARBA00022679"/>
    </source>
</evidence>
<dbReference type="OrthoDB" id="129465at2"/>
<dbReference type="PROSITE" id="PS00092">
    <property type="entry name" value="N6_MTASE"/>
    <property type="match status" value="1"/>
</dbReference>
<dbReference type="Pfam" id="PF05175">
    <property type="entry name" value="MTS"/>
    <property type="match status" value="1"/>
</dbReference>
<dbReference type="Gene3D" id="3.40.50.150">
    <property type="entry name" value="Vaccinia Virus protein VP39"/>
    <property type="match status" value="1"/>
</dbReference>
<evidence type="ECO:0000313" key="8">
    <source>
        <dbReference type="Proteomes" id="UP000290624"/>
    </source>
</evidence>
<dbReference type="GO" id="GO:0032259">
    <property type="term" value="P:methylation"/>
    <property type="evidence" value="ECO:0007669"/>
    <property type="project" value="UniProtKB-KW"/>
</dbReference>
<sequence>MFDNVDAPVLAQRLRDAGYTLEAVVDRIGPAAADALARNTTLAARDALGSATDAQADLIRLFMLHDVIPAQRLEQALGDVAGLADAVLESRGEGWRAAIEIRPYAATADPGMPGAFDGWVAHDLLPTLDGRLDRPRPDYVLGLSPASSTLAQMTIRRPVGSALDLGTGCGVQSLHLATHAARVVATDLNPRAVAFARFTGALNGLDLDVREGSLYEPVAHDGFDLIVTNPPYVMSPPSGERLVYREGGFTGDALVEQVVRGGAARLNPGGTLQVLGNWAMAKDESWQDRLAGWIRPTGADALVLQRERLDVYEYIEVWLHDAGLVGDPSYHARYREWLDYFAAQGITGVGMGWIMLHRADRDEPDLTFEEWPHAVVQPVGDAFAAHQASIEAEEVDDDALLAGAWVLDSRVDVEMLGRPGEADPEHVVYRQRYGFGRAVEVDTALGAVLGASDGELDTGTLINAVADILDADAEALADELLPRLRALIRQGYLSRRG</sequence>
<evidence type="ECO:0000259" key="6">
    <source>
        <dbReference type="Pfam" id="PF23186"/>
    </source>
</evidence>
<dbReference type="GO" id="GO:0003676">
    <property type="term" value="F:nucleic acid binding"/>
    <property type="evidence" value="ECO:0007669"/>
    <property type="project" value="InterPro"/>
</dbReference>
<keyword evidence="3 7" id="KW-0808">Transferase</keyword>
<dbReference type="SUPFAM" id="SSF53335">
    <property type="entry name" value="S-adenosyl-L-methionine-dependent methyltransferases"/>
    <property type="match status" value="1"/>
</dbReference>
<feature type="domain" description="Methyltransferase small" evidence="5">
    <location>
        <begin position="146"/>
        <end position="279"/>
    </location>
</feature>
<dbReference type="AlphaFoldDB" id="A0A4Q2EIE1"/>
<accession>A0A4Q2EIE1</accession>
<dbReference type="Pfam" id="PF23186">
    <property type="entry name" value="DUF7059"/>
    <property type="match status" value="1"/>
</dbReference>
<feature type="domain" description="DUF7059" evidence="6">
    <location>
        <begin position="17"/>
        <end position="98"/>
    </location>
</feature>
<dbReference type="Proteomes" id="UP000290624">
    <property type="component" value="Unassembled WGS sequence"/>
</dbReference>
<comment type="similarity">
    <text evidence="1">Belongs to the eukaryotic/archaeal PrmC-related family.</text>
</comment>
<evidence type="ECO:0000313" key="7">
    <source>
        <dbReference type="EMBL" id="RXW32863.1"/>
    </source>
</evidence>
<organism evidence="7 8">
    <name type="scientific">Propioniciclava flava</name>
    <dbReference type="NCBI Taxonomy" id="2072026"/>
    <lineage>
        <taxon>Bacteria</taxon>
        <taxon>Bacillati</taxon>
        <taxon>Actinomycetota</taxon>
        <taxon>Actinomycetes</taxon>
        <taxon>Propionibacteriales</taxon>
        <taxon>Propionibacteriaceae</taxon>
        <taxon>Propioniciclava</taxon>
    </lineage>
</organism>
<keyword evidence="2" id="KW-0489">Methyltransferase</keyword>
<dbReference type="EMBL" id="PPCV01000002">
    <property type="protein sequence ID" value="RXW32863.1"/>
    <property type="molecule type" value="Genomic_DNA"/>
</dbReference>
<dbReference type="RefSeq" id="WP_129457731.1">
    <property type="nucleotide sequence ID" value="NZ_PPCV01000002.1"/>
</dbReference>
<dbReference type="GO" id="GO:0008276">
    <property type="term" value="F:protein methyltransferase activity"/>
    <property type="evidence" value="ECO:0007669"/>
    <property type="project" value="TreeGrafter"/>
</dbReference>
<comment type="caution">
    <text evidence="7">The sequence shown here is derived from an EMBL/GenBank/DDBJ whole genome shotgun (WGS) entry which is preliminary data.</text>
</comment>
<keyword evidence="8" id="KW-1185">Reference proteome</keyword>
<evidence type="ECO:0000256" key="4">
    <source>
        <dbReference type="ARBA" id="ARBA00022691"/>
    </source>
</evidence>
<name>A0A4Q2EIE1_9ACTN</name>
<dbReference type="InterPro" id="IPR002052">
    <property type="entry name" value="DNA_methylase_N6_adenine_CS"/>
</dbReference>
<dbReference type="GO" id="GO:0008757">
    <property type="term" value="F:S-adenosylmethionine-dependent methyltransferase activity"/>
    <property type="evidence" value="ECO:0007669"/>
    <property type="project" value="TreeGrafter"/>
</dbReference>